<dbReference type="InterPro" id="IPR000014">
    <property type="entry name" value="PAS"/>
</dbReference>
<dbReference type="PANTHER" id="PTHR43304:SF1">
    <property type="entry name" value="PAC DOMAIN-CONTAINING PROTEIN"/>
    <property type="match status" value="1"/>
</dbReference>
<feature type="domain" description="PAC" evidence="9">
    <location>
        <begin position="163"/>
        <end position="214"/>
    </location>
</feature>
<dbReference type="SMART" id="SM00387">
    <property type="entry name" value="HATPase_c"/>
    <property type="match status" value="1"/>
</dbReference>
<evidence type="ECO:0000256" key="1">
    <source>
        <dbReference type="ARBA" id="ARBA00000085"/>
    </source>
</evidence>
<dbReference type="EMBL" id="BNAG01000004">
    <property type="protein sequence ID" value="GHE73420.1"/>
    <property type="molecule type" value="Genomic_DNA"/>
</dbReference>
<evidence type="ECO:0000259" key="8">
    <source>
        <dbReference type="PROSITE" id="PS50112"/>
    </source>
</evidence>
<dbReference type="SMART" id="SM00388">
    <property type="entry name" value="HisKA"/>
    <property type="match status" value="1"/>
</dbReference>
<sequence length="1069" mass="120774">MKPSITINKKGEILKASLVSKELYGFFERKKASERAKLVSGFLTNGQQERIASLKVFGCDIDYRVLISDQSYTLQFLIEENPMSQGPQDGEKYKLIVEAANEIIYETDAAGDFTYVNPKTLKVTGYERNEIIGKSYLELIHPEYREEAQQFYRKQAGTREKSTYKELPIITKNGEQFWIGLNVQLLENAFQIMGFLGVGRDITESYYNRLALKQSEEKYRGIIQNLQYGLMEVDLNQKIVFANPVMTEITGYTPEELIGKVATEFLVDEEARKIIASQQHKRSKGSASVYEIPLKHKDGSYRWAMISGAPIYNVDGSIRGSIGIHMDITNRKLAEEELKETKAKLSKYKNGLEAINSVTSNLSLSSVSQIDQGLKIATEYLGLDLAIISEINGASYEIKQFYSNTDDTGLNIGDKFKLGDTFCDIVIKKDDILFMKDVSESKYYDHPCHELFGVESYIGIAYRVNGEKRGTINFTSTKARKEEFDTYDLEFVELFSKWMGYTLTLIENQEKLEAEQRALARKNKELERNQKHLSAINGFVTSLLSDDSIQEISWEIAENVIEKFGYEDCVIYLKNDESGKLDQVAAYGAKQSKTRKVLDPISIEIGEGIVGAVAQTGIAEIVNDTSKDGRYIVDDAVRFSEITVPIIADGEVIGVIDSEHRQRNFFNQEHLHTLTTIANLASNRLKNAIAKKKQEKAEKELIESEQKLRKILHNAIDAVITIDREGVITEWNRQAESIFGFSADEALGKTLLETIIPPIHREAHKRGMQHFFKTGEGPVLNQKIEITALRKNGEEFPVAMAIIPVENKGYFTFTAFLSDITIQKQVQEEMQKALEKERELNELKSRFVSMTSHEFRTPLTTIKQNADLISFQLEGQHPDDFPRYKKFLDRIDGDLNRVTSLMNDILMLGKIEAGRINMKKSSTDLVQFVERLVNKHSEADSKGRKIKMEVVGVPREVSIDSSLMEHVFSNLLSNALKYSPNSEAPEVQVAFNELKSVKVSIKDYGIGIPQKDLKGLFGSFYRATNVKNIQGTGLGLSIVKEFTELHGGTITVDSEENKGSEFTVELPLS</sequence>
<dbReference type="InterPro" id="IPR004358">
    <property type="entry name" value="Sig_transdc_His_kin-like_C"/>
</dbReference>
<dbReference type="PROSITE" id="PS50112">
    <property type="entry name" value="PAS"/>
    <property type="match status" value="3"/>
</dbReference>
<dbReference type="RefSeq" id="WP_189631345.1">
    <property type="nucleotide sequence ID" value="NZ_BNAG01000004.1"/>
</dbReference>
<dbReference type="Gene3D" id="1.10.287.130">
    <property type="match status" value="1"/>
</dbReference>
<keyword evidence="4" id="KW-0808">Transferase</keyword>
<dbReference type="SUPFAM" id="SSF47384">
    <property type="entry name" value="Homodimeric domain of signal transducing histidine kinase"/>
    <property type="match status" value="1"/>
</dbReference>
<dbReference type="InterPro" id="IPR003018">
    <property type="entry name" value="GAF"/>
</dbReference>
<comment type="catalytic activity">
    <reaction evidence="1">
        <text>ATP + protein L-histidine = ADP + protein N-phospho-L-histidine.</text>
        <dbReference type="EC" id="2.7.13.3"/>
    </reaction>
</comment>
<evidence type="ECO:0000256" key="4">
    <source>
        <dbReference type="ARBA" id="ARBA00022679"/>
    </source>
</evidence>
<evidence type="ECO:0000259" key="7">
    <source>
        <dbReference type="PROSITE" id="PS50109"/>
    </source>
</evidence>
<keyword evidence="6" id="KW-0175">Coiled coil</keyword>
<dbReference type="Pfam" id="PF13185">
    <property type="entry name" value="GAF_2"/>
    <property type="match status" value="1"/>
</dbReference>
<dbReference type="InterPro" id="IPR005467">
    <property type="entry name" value="His_kinase_dom"/>
</dbReference>
<dbReference type="InterPro" id="IPR001610">
    <property type="entry name" value="PAC"/>
</dbReference>
<reference evidence="11" key="1">
    <citation type="journal article" date="2019" name="Int. J. Syst. Evol. Microbiol.">
        <title>The Global Catalogue of Microorganisms (GCM) 10K type strain sequencing project: providing services to taxonomists for standard genome sequencing and annotation.</title>
        <authorList>
            <consortium name="The Broad Institute Genomics Platform"/>
            <consortium name="The Broad Institute Genome Sequencing Center for Infectious Disease"/>
            <person name="Wu L."/>
            <person name="Ma J."/>
        </authorList>
    </citation>
    <scope>NUCLEOTIDE SEQUENCE [LARGE SCALE GENOMIC DNA]</scope>
    <source>
        <strain evidence="11">CGMCC 1.15111</strain>
    </source>
</reference>
<dbReference type="PROSITE" id="PS50113">
    <property type="entry name" value="PAC"/>
    <property type="match status" value="3"/>
</dbReference>
<evidence type="ECO:0000256" key="6">
    <source>
        <dbReference type="SAM" id="Coils"/>
    </source>
</evidence>
<keyword evidence="5" id="KW-0418">Kinase</keyword>
<name>A0ABQ3I979_9BACT</name>
<feature type="domain" description="PAC" evidence="9">
    <location>
        <begin position="288"/>
        <end position="340"/>
    </location>
</feature>
<feature type="domain" description="PAS" evidence="8">
    <location>
        <begin position="215"/>
        <end position="286"/>
    </location>
</feature>
<feature type="coiled-coil region" evidence="6">
    <location>
        <begin position="505"/>
        <end position="532"/>
    </location>
</feature>
<dbReference type="SMART" id="SM00086">
    <property type="entry name" value="PAC"/>
    <property type="match status" value="3"/>
</dbReference>
<dbReference type="Pfam" id="PF00989">
    <property type="entry name" value="PAS"/>
    <property type="match status" value="3"/>
</dbReference>
<dbReference type="InterPro" id="IPR036097">
    <property type="entry name" value="HisK_dim/P_sf"/>
</dbReference>
<dbReference type="SMART" id="SM00065">
    <property type="entry name" value="GAF"/>
    <property type="match status" value="2"/>
</dbReference>
<keyword evidence="3" id="KW-0597">Phosphoprotein</keyword>
<dbReference type="InterPro" id="IPR013767">
    <property type="entry name" value="PAS_fold"/>
</dbReference>
<protein>
    <recommendedName>
        <fullName evidence="2">histidine kinase</fullName>
        <ecNumber evidence="2">2.7.13.3</ecNumber>
    </recommendedName>
</protein>
<dbReference type="InterPro" id="IPR052162">
    <property type="entry name" value="Sensor_kinase/Photoreceptor"/>
</dbReference>
<dbReference type="InterPro" id="IPR036890">
    <property type="entry name" value="HATPase_C_sf"/>
</dbReference>
<dbReference type="InterPro" id="IPR003594">
    <property type="entry name" value="HATPase_dom"/>
</dbReference>
<dbReference type="InterPro" id="IPR035965">
    <property type="entry name" value="PAS-like_dom_sf"/>
</dbReference>
<dbReference type="PROSITE" id="PS50109">
    <property type="entry name" value="HIS_KIN"/>
    <property type="match status" value="1"/>
</dbReference>
<evidence type="ECO:0000256" key="2">
    <source>
        <dbReference type="ARBA" id="ARBA00012438"/>
    </source>
</evidence>
<dbReference type="PRINTS" id="PR00344">
    <property type="entry name" value="BCTRLSENSOR"/>
</dbReference>
<comment type="caution">
    <text evidence="10">The sequence shown here is derived from an EMBL/GenBank/DDBJ whole genome shotgun (WGS) entry which is preliminary data.</text>
</comment>
<accession>A0ABQ3I979</accession>
<dbReference type="Gene3D" id="3.30.450.20">
    <property type="entry name" value="PAS domain"/>
    <property type="match status" value="3"/>
</dbReference>
<feature type="domain" description="PAC" evidence="9">
    <location>
        <begin position="782"/>
        <end position="832"/>
    </location>
</feature>
<dbReference type="Proteomes" id="UP000658258">
    <property type="component" value="Unassembled WGS sequence"/>
</dbReference>
<dbReference type="SUPFAM" id="SSF55781">
    <property type="entry name" value="GAF domain-like"/>
    <property type="match status" value="2"/>
</dbReference>
<dbReference type="EC" id="2.7.13.3" evidence="2"/>
<dbReference type="Gene3D" id="3.30.565.10">
    <property type="entry name" value="Histidine kinase-like ATPase, C-terminal domain"/>
    <property type="match status" value="1"/>
</dbReference>
<feature type="domain" description="Histidine kinase" evidence="7">
    <location>
        <begin position="850"/>
        <end position="1069"/>
    </location>
</feature>
<dbReference type="CDD" id="cd00082">
    <property type="entry name" value="HisKA"/>
    <property type="match status" value="1"/>
</dbReference>
<dbReference type="SUPFAM" id="SSF55785">
    <property type="entry name" value="PYP-like sensor domain (PAS domain)"/>
    <property type="match status" value="3"/>
</dbReference>
<gene>
    <name evidence="10" type="ORF">GCM10011340_32560</name>
</gene>
<organism evidence="10 11">
    <name type="scientific">Roseivirga thermotolerans</name>
    <dbReference type="NCBI Taxonomy" id="1758176"/>
    <lineage>
        <taxon>Bacteria</taxon>
        <taxon>Pseudomonadati</taxon>
        <taxon>Bacteroidota</taxon>
        <taxon>Cytophagia</taxon>
        <taxon>Cytophagales</taxon>
        <taxon>Roseivirgaceae</taxon>
        <taxon>Roseivirga</taxon>
    </lineage>
</organism>
<evidence type="ECO:0000259" key="9">
    <source>
        <dbReference type="PROSITE" id="PS50113"/>
    </source>
</evidence>
<dbReference type="CDD" id="cd00130">
    <property type="entry name" value="PAS"/>
    <property type="match status" value="3"/>
</dbReference>
<evidence type="ECO:0000313" key="11">
    <source>
        <dbReference type="Proteomes" id="UP000658258"/>
    </source>
</evidence>
<evidence type="ECO:0000256" key="3">
    <source>
        <dbReference type="ARBA" id="ARBA00022553"/>
    </source>
</evidence>
<dbReference type="SUPFAM" id="SSF55874">
    <property type="entry name" value="ATPase domain of HSP90 chaperone/DNA topoisomerase II/histidine kinase"/>
    <property type="match status" value="1"/>
</dbReference>
<evidence type="ECO:0000313" key="10">
    <source>
        <dbReference type="EMBL" id="GHE73420.1"/>
    </source>
</evidence>
<dbReference type="InterPro" id="IPR029016">
    <property type="entry name" value="GAF-like_dom_sf"/>
</dbReference>
<evidence type="ECO:0000256" key="5">
    <source>
        <dbReference type="ARBA" id="ARBA00022777"/>
    </source>
</evidence>
<dbReference type="SMART" id="SM00091">
    <property type="entry name" value="PAS"/>
    <property type="match status" value="3"/>
</dbReference>
<feature type="domain" description="PAS" evidence="8">
    <location>
        <begin position="89"/>
        <end position="159"/>
    </location>
</feature>
<dbReference type="CDD" id="cd00075">
    <property type="entry name" value="HATPase"/>
    <property type="match status" value="1"/>
</dbReference>
<keyword evidence="11" id="KW-1185">Reference proteome</keyword>
<dbReference type="Pfam" id="PF01590">
    <property type="entry name" value="GAF"/>
    <property type="match status" value="1"/>
</dbReference>
<dbReference type="Pfam" id="PF02518">
    <property type="entry name" value="HATPase_c"/>
    <property type="match status" value="1"/>
</dbReference>
<dbReference type="Pfam" id="PF00512">
    <property type="entry name" value="HisKA"/>
    <property type="match status" value="1"/>
</dbReference>
<dbReference type="InterPro" id="IPR003661">
    <property type="entry name" value="HisK_dim/P_dom"/>
</dbReference>
<feature type="domain" description="PAS" evidence="8">
    <location>
        <begin position="704"/>
        <end position="775"/>
    </location>
</feature>
<feature type="coiled-coil region" evidence="6">
    <location>
        <begin position="678"/>
        <end position="714"/>
    </location>
</feature>
<dbReference type="InterPro" id="IPR000700">
    <property type="entry name" value="PAS-assoc_C"/>
</dbReference>
<dbReference type="PANTHER" id="PTHR43304">
    <property type="entry name" value="PHYTOCHROME-LIKE PROTEIN CPH1"/>
    <property type="match status" value="1"/>
</dbReference>
<dbReference type="Gene3D" id="3.30.450.40">
    <property type="match status" value="2"/>
</dbReference>
<proteinExistence type="predicted"/>
<dbReference type="NCBIfam" id="TIGR00229">
    <property type="entry name" value="sensory_box"/>
    <property type="match status" value="3"/>
</dbReference>